<dbReference type="InterPro" id="IPR010982">
    <property type="entry name" value="Lambda_DNA-bd_dom_sf"/>
</dbReference>
<evidence type="ECO:0000313" key="4">
    <source>
        <dbReference type="EMBL" id="KRK40093.1"/>
    </source>
</evidence>
<keyword evidence="2" id="KW-0472">Membrane</keyword>
<keyword evidence="2" id="KW-0812">Transmembrane</keyword>
<evidence type="ECO:0000259" key="3">
    <source>
        <dbReference type="Pfam" id="PF13464"/>
    </source>
</evidence>
<dbReference type="InterPro" id="IPR050400">
    <property type="entry name" value="Bact_Cytoskel_RodZ"/>
</dbReference>
<organism evidence="4 5">
    <name type="scientific">Loigolactobacillus bifermentans DSM 20003</name>
    <dbReference type="NCBI Taxonomy" id="1423726"/>
    <lineage>
        <taxon>Bacteria</taxon>
        <taxon>Bacillati</taxon>
        <taxon>Bacillota</taxon>
        <taxon>Bacilli</taxon>
        <taxon>Lactobacillales</taxon>
        <taxon>Lactobacillaceae</taxon>
        <taxon>Loigolactobacillus</taxon>
    </lineage>
</organism>
<feature type="region of interest" description="Disordered" evidence="1">
    <location>
        <begin position="154"/>
        <end position="196"/>
    </location>
</feature>
<dbReference type="PANTHER" id="PTHR34475">
    <property type="match status" value="1"/>
</dbReference>
<dbReference type="EMBL" id="AZDA01000022">
    <property type="protein sequence ID" value="KRK40093.1"/>
    <property type="molecule type" value="Genomic_DNA"/>
</dbReference>
<dbReference type="Pfam" id="PF13464">
    <property type="entry name" value="RodZ_C"/>
    <property type="match status" value="1"/>
</dbReference>
<feature type="domain" description="Cytoskeleton protein RodZ-like C-terminal" evidence="3">
    <location>
        <begin position="229"/>
        <end position="296"/>
    </location>
</feature>
<proteinExistence type="predicted"/>
<gene>
    <name evidence="4" type="ORF">FC07_GL001473</name>
</gene>
<dbReference type="AlphaFoldDB" id="A0A0R1H0D8"/>
<dbReference type="Pfam" id="PF13413">
    <property type="entry name" value="HTH_25"/>
    <property type="match status" value="1"/>
</dbReference>
<accession>A0A0R1H0D8</accession>
<keyword evidence="5" id="KW-1185">Reference proteome</keyword>
<dbReference type="InterPro" id="IPR025194">
    <property type="entry name" value="RodZ-like_C"/>
</dbReference>
<keyword evidence="2" id="KW-1133">Transmembrane helix</keyword>
<comment type="caution">
    <text evidence="4">The sequence shown here is derived from an EMBL/GenBank/DDBJ whole genome shotgun (WGS) entry which is preliminary data.</text>
</comment>
<protein>
    <recommendedName>
        <fullName evidence="3">Cytoskeleton protein RodZ-like C-terminal domain-containing protein</fullName>
    </recommendedName>
</protein>
<name>A0A0R1H0D8_9LACO</name>
<dbReference type="Proteomes" id="UP000051461">
    <property type="component" value="Unassembled WGS sequence"/>
</dbReference>
<sequence>MNFSEKAVGENTMSEIGQKLRDARVEKGYTLDDLQQITKIQKRYLIAIEEGHFDKLPGDFYVRAFVKQYADTVGLDSDELLSEFNDTIPQVQPQEVVTPEAEEPTSRQAKHIDNPTLAQISHYLPTIIIGAVVVIIVIVIAVFAHGNRQHAQKQVIDQSSSVSVSNDATSKKKKASSSQASSASASSQTSKKSSDTVKLTMTTDTTTAATFTYANAPATNTLVLHASSSKQAWTSVTAGSSTVWQGTLSDTKQTVKIPSGSTSFVIQTGNASNLVVKLNDKKFNFDPNNVGGIVKKITVNLSGTAAASSASSSSASTTTTSGSTGSSQTVTQ</sequence>
<dbReference type="STRING" id="1423726.FC07_GL001473"/>
<reference evidence="4 5" key="1">
    <citation type="journal article" date="2015" name="Genome Announc.">
        <title>Expanding the biotechnology potential of lactobacilli through comparative genomics of 213 strains and associated genera.</title>
        <authorList>
            <person name="Sun Z."/>
            <person name="Harris H.M."/>
            <person name="McCann A."/>
            <person name="Guo C."/>
            <person name="Argimon S."/>
            <person name="Zhang W."/>
            <person name="Yang X."/>
            <person name="Jeffery I.B."/>
            <person name="Cooney J.C."/>
            <person name="Kagawa T.F."/>
            <person name="Liu W."/>
            <person name="Song Y."/>
            <person name="Salvetti E."/>
            <person name="Wrobel A."/>
            <person name="Rasinkangas P."/>
            <person name="Parkhill J."/>
            <person name="Rea M.C."/>
            <person name="O'Sullivan O."/>
            <person name="Ritari J."/>
            <person name="Douillard F.P."/>
            <person name="Paul Ross R."/>
            <person name="Yang R."/>
            <person name="Briner A.E."/>
            <person name="Felis G.E."/>
            <person name="de Vos W.M."/>
            <person name="Barrangou R."/>
            <person name="Klaenhammer T.R."/>
            <person name="Caufield P.W."/>
            <person name="Cui Y."/>
            <person name="Zhang H."/>
            <person name="O'Toole P.W."/>
        </authorList>
    </citation>
    <scope>NUCLEOTIDE SEQUENCE [LARGE SCALE GENOMIC DNA]</scope>
    <source>
        <strain evidence="4 5">DSM 20003</strain>
    </source>
</reference>
<evidence type="ECO:0000256" key="2">
    <source>
        <dbReference type="SAM" id="Phobius"/>
    </source>
</evidence>
<dbReference type="SUPFAM" id="SSF47413">
    <property type="entry name" value="lambda repressor-like DNA-binding domains"/>
    <property type="match status" value="1"/>
</dbReference>
<dbReference type="PATRIC" id="fig|1423726.3.peg.1524"/>
<evidence type="ECO:0000313" key="5">
    <source>
        <dbReference type="Proteomes" id="UP000051461"/>
    </source>
</evidence>
<feature type="region of interest" description="Disordered" evidence="1">
    <location>
        <begin position="307"/>
        <end position="332"/>
    </location>
</feature>
<dbReference type="GO" id="GO:0003677">
    <property type="term" value="F:DNA binding"/>
    <property type="evidence" value="ECO:0007669"/>
    <property type="project" value="InterPro"/>
</dbReference>
<dbReference type="Gene3D" id="1.10.260.40">
    <property type="entry name" value="lambda repressor-like DNA-binding domains"/>
    <property type="match status" value="1"/>
</dbReference>
<evidence type="ECO:0000256" key="1">
    <source>
        <dbReference type="SAM" id="MobiDB-lite"/>
    </source>
</evidence>
<feature type="transmembrane region" description="Helical" evidence="2">
    <location>
        <begin position="123"/>
        <end position="144"/>
    </location>
</feature>
<feature type="compositionally biased region" description="Low complexity" evidence="1">
    <location>
        <begin position="176"/>
        <end position="196"/>
    </location>
</feature>
<dbReference type="PANTHER" id="PTHR34475:SF1">
    <property type="entry name" value="CYTOSKELETON PROTEIN RODZ"/>
    <property type="match status" value="1"/>
</dbReference>